<dbReference type="HOGENOM" id="CLU_1542557_0_0_1"/>
<dbReference type="PaxDb" id="65489-OBART01G16280.1"/>
<accession>A0A0D3EP17</accession>
<dbReference type="Gramene" id="OBART01G16280.1">
    <property type="protein sequence ID" value="OBART01G16280.1"/>
    <property type="gene ID" value="OBART01G16280"/>
</dbReference>
<dbReference type="eggNOG" id="ENOG502R4TI">
    <property type="taxonomic scope" value="Eukaryota"/>
</dbReference>
<keyword evidence="2" id="KW-1185">Reference proteome</keyword>
<reference evidence="1" key="2">
    <citation type="submission" date="2015-03" db="UniProtKB">
        <authorList>
            <consortium name="EnsemblPlants"/>
        </authorList>
    </citation>
    <scope>IDENTIFICATION</scope>
</reference>
<proteinExistence type="predicted"/>
<dbReference type="AlphaFoldDB" id="A0A0D3EP17"/>
<evidence type="ECO:0000313" key="1">
    <source>
        <dbReference type="EnsemblPlants" id="OBART01G16280.1"/>
    </source>
</evidence>
<sequence length="165" mass="19033">MENASVVNADVEWCDEYGIDTEDWMSLSMRATQRKWRVWCHRSAMHKPIGLMQRKKEYCICGFARSIESIPRYKYLKLKYETADGVRIKLFMLELEACSYAEPQMGLGNEGEDHELYEDPDVVREAFERQARLQHIADGDESSSSGGSSFVVSVDFDWSLKYGGH</sequence>
<name>A0A0D3EP17_9ORYZ</name>
<evidence type="ECO:0000313" key="2">
    <source>
        <dbReference type="Proteomes" id="UP000026960"/>
    </source>
</evidence>
<protein>
    <submittedName>
        <fullName evidence="1">Uncharacterized protein</fullName>
    </submittedName>
</protein>
<organism evidence="1">
    <name type="scientific">Oryza barthii</name>
    <dbReference type="NCBI Taxonomy" id="65489"/>
    <lineage>
        <taxon>Eukaryota</taxon>
        <taxon>Viridiplantae</taxon>
        <taxon>Streptophyta</taxon>
        <taxon>Embryophyta</taxon>
        <taxon>Tracheophyta</taxon>
        <taxon>Spermatophyta</taxon>
        <taxon>Magnoliopsida</taxon>
        <taxon>Liliopsida</taxon>
        <taxon>Poales</taxon>
        <taxon>Poaceae</taxon>
        <taxon>BOP clade</taxon>
        <taxon>Oryzoideae</taxon>
        <taxon>Oryzeae</taxon>
        <taxon>Oryzinae</taxon>
        <taxon>Oryza</taxon>
    </lineage>
</organism>
<dbReference type="EnsemblPlants" id="OBART01G16280.1">
    <property type="protein sequence ID" value="OBART01G16280.1"/>
    <property type="gene ID" value="OBART01G16280"/>
</dbReference>
<reference evidence="1" key="1">
    <citation type="journal article" date="2009" name="Rice">
        <title>De Novo Next Generation Sequencing of Plant Genomes.</title>
        <authorList>
            <person name="Rounsley S."/>
            <person name="Marri P.R."/>
            <person name="Yu Y."/>
            <person name="He R."/>
            <person name="Sisneros N."/>
            <person name="Goicoechea J.L."/>
            <person name="Lee S.J."/>
            <person name="Angelova A."/>
            <person name="Kudrna D."/>
            <person name="Luo M."/>
            <person name="Affourtit J."/>
            <person name="Desany B."/>
            <person name="Knight J."/>
            <person name="Niazi F."/>
            <person name="Egholm M."/>
            <person name="Wing R.A."/>
        </authorList>
    </citation>
    <scope>NUCLEOTIDE SEQUENCE [LARGE SCALE GENOMIC DNA]</scope>
    <source>
        <strain evidence="1">cv. IRGC 105608</strain>
    </source>
</reference>
<dbReference type="Proteomes" id="UP000026960">
    <property type="component" value="Chromosome 1"/>
</dbReference>